<sequence>MIFTLSLLSCKGEDEGTSLDSSAKDWEETKSKEGNNYSYQVVSQSWTGYGTSTTLKVVDGQVSEREYTAYQIEEGGDRVILSEYSESMDSLGSHDEGAGIYTIDELYDQCEGEYLSVDAAKNTIYFSTFKNGLLQTCGYVPSNCMDDCFVGFKISLIAFEE</sequence>
<proteinExistence type="predicted"/>
<dbReference type="AlphaFoldDB" id="A0A918URR2"/>
<name>A0A918URR2_9BACT</name>
<dbReference type="Proteomes" id="UP000619457">
    <property type="component" value="Unassembled WGS sequence"/>
</dbReference>
<evidence type="ECO:0000313" key="1">
    <source>
        <dbReference type="EMBL" id="GGZ29415.1"/>
    </source>
</evidence>
<organism evidence="1 2">
    <name type="scientific">Echinicola pacifica</name>
    <dbReference type="NCBI Taxonomy" id="346377"/>
    <lineage>
        <taxon>Bacteria</taxon>
        <taxon>Pseudomonadati</taxon>
        <taxon>Bacteroidota</taxon>
        <taxon>Cytophagia</taxon>
        <taxon>Cytophagales</taxon>
        <taxon>Cyclobacteriaceae</taxon>
        <taxon>Echinicola</taxon>
    </lineage>
</organism>
<comment type="caution">
    <text evidence="1">The sequence shown here is derived from an EMBL/GenBank/DDBJ whole genome shotgun (WGS) entry which is preliminary data.</text>
</comment>
<evidence type="ECO:0000313" key="2">
    <source>
        <dbReference type="Proteomes" id="UP000619457"/>
    </source>
</evidence>
<accession>A0A918URR2</accession>
<dbReference type="EMBL" id="BMWX01000003">
    <property type="protein sequence ID" value="GGZ29415.1"/>
    <property type="molecule type" value="Genomic_DNA"/>
</dbReference>
<reference evidence="1" key="2">
    <citation type="submission" date="2020-09" db="EMBL/GenBank/DDBJ databases">
        <authorList>
            <person name="Sun Q."/>
            <person name="Kim S."/>
        </authorList>
    </citation>
    <scope>NUCLEOTIDE SEQUENCE</scope>
    <source>
        <strain evidence="1">KCTC 12368</strain>
    </source>
</reference>
<reference evidence="1" key="1">
    <citation type="journal article" date="2014" name="Int. J. Syst. Evol. Microbiol.">
        <title>Complete genome sequence of Corynebacterium casei LMG S-19264T (=DSM 44701T), isolated from a smear-ripened cheese.</title>
        <authorList>
            <consortium name="US DOE Joint Genome Institute (JGI-PGF)"/>
            <person name="Walter F."/>
            <person name="Albersmeier A."/>
            <person name="Kalinowski J."/>
            <person name="Ruckert C."/>
        </authorList>
    </citation>
    <scope>NUCLEOTIDE SEQUENCE</scope>
    <source>
        <strain evidence="1">KCTC 12368</strain>
    </source>
</reference>
<protein>
    <submittedName>
        <fullName evidence="1">Uncharacterized protein</fullName>
    </submittedName>
</protein>
<gene>
    <name evidence="1" type="ORF">GCM10007049_23300</name>
</gene>
<keyword evidence="2" id="KW-1185">Reference proteome</keyword>